<keyword evidence="4 9" id="KW-0808">Transferase</keyword>
<protein>
    <recommendedName>
        <fullName evidence="9">Beta-ketoacyl-[acyl-carrier-protein] synthase III</fullName>
        <shortName evidence="9">Beta-ketoacyl-ACP synthase III</shortName>
        <shortName evidence="9">KAS III</shortName>
        <ecNumber evidence="9">2.3.1.180</ecNumber>
    </recommendedName>
    <alternativeName>
        <fullName evidence="9">3-oxoacyl-[acyl-carrier-protein] synthase 3</fullName>
    </alternativeName>
    <alternativeName>
        <fullName evidence="9">3-oxoacyl-[acyl-carrier-protein] synthase III</fullName>
    </alternativeName>
</protein>
<feature type="active site" evidence="9">
    <location>
        <position position="118"/>
    </location>
</feature>
<evidence type="ECO:0000256" key="7">
    <source>
        <dbReference type="ARBA" id="ARBA00023160"/>
    </source>
</evidence>
<dbReference type="PANTHER" id="PTHR34069">
    <property type="entry name" value="3-OXOACYL-[ACYL-CARRIER-PROTEIN] SYNTHASE 3"/>
    <property type="match status" value="1"/>
</dbReference>
<organism evidence="12 13">
    <name type="scientific">Motilibacter deserti</name>
    <dbReference type="NCBI Taxonomy" id="2714956"/>
    <lineage>
        <taxon>Bacteria</taxon>
        <taxon>Bacillati</taxon>
        <taxon>Actinomycetota</taxon>
        <taxon>Actinomycetes</taxon>
        <taxon>Motilibacterales</taxon>
        <taxon>Motilibacteraceae</taxon>
        <taxon>Motilibacter</taxon>
    </lineage>
</organism>
<dbReference type="InterPro" id="IPR013747">
    <property type="entry name" value="ACP_syn_III_C"/>
</dbReference>
<evidence type="ECO:0000259" key="11">
    <source>
        <dbReference type="Pfam" id="PF08545"/>
    </source>
</evidence>
<dbReference type="InterPro" id="IPR016039">
    <property type="entry name" value="Thiolase-like"/>
</dbReference>
<dbReference type="InterPro" id="IPR013751">
    <property type="entry name" value="ACP_syn_III_N"/>
</dbReference>
<dbReference type="Proteomes" id="UP000800981">
    <property type="component" value="Unassembled WGS sequence"/>
</dbReference>
<comment type="subcellular location">
    <subcellularLocation>
        <location evidence="9">Cytoplasm</location>
    </subcellularLocation>
</comment>
<keyword evidence="8 9" id="KW-0012">Acyltransferase</keyword>
<comment type="catalytic activity">
    <reaction evidence="9">
        <text>malonyl-[ACP] + acetyl-CoA + H(+) = 3-oxobutanoyl-[ACP] + CO2 + CoA</text>
        <dbReference type="Rhea" id="RHEA:12080"/>
        <dbReference type="Rhea" id="RHEA-COMP:9623"/>
        <dbReference type="Rhea" id="RHEA-COMP:9625"/>
        <dbReference type="ChEBI" id="CHEBI:15378"/>
        <dbReference type="ChEBI" id="CHEBI:16526"/>
        <dbReference type="ChEBI" id="CHEBI:57287"/>
        <dbReference type="ChEBI" id="CHEBI:57288"/>
        <dbReference type="ChEBI" id="CHEBI:78449"/>
        <dbReference type="ChEBI" id="CHEBI:78450"/>
        <dbReference type="EC" id="2.3.1.180"/>
    </reaction>
</comment>
<keyword evidence="5 9" id="KW-0276">Fatty acid metabolism</keyword>
<dbReference type="NCBIfam" id="NF006829">
    <property type="entry name" value="PRK09352.1"/>
    <property type="match status" value="1"/>
</dbReference>
<evidence type="ECO:0000313" key="13">
    <source>
        <dbReference type="Proteomes" id="UP000800981"/>
    </source>
</evidence>
<keyword evidence="13" id="KW-1185">Reference proteome</keyword>
<feature type="domain" description="Beta-ketoacyl-[acyl-carrier-protein] synthase III N-terminal" evidence="11">
    <location>
        <begin position="113"/>
        <end position="187"/>
    </location>
</feature>
<comment type="subunit">
    <text evidence="9">Homodimer.</text>
</comment>
<evidence type="ECO:0000256" key="5">
    <source>
        <dbReference type="ARBA" id="ARBA00022832"/>
    </source>
</evidence>
<comment type="caution">
    <text evidence="12">The sequence shown here is derived from an EMBL/GenBank/DDBJ whole genome shotgun (WGS) entry which is preliminary data.</text>
</comment>
<evidence type="ECO:0000313" key="12">
    <source>
        <dbReference type="EMBL" id="NHC12544.1"/>
    </source>
</evidence>
<comment type="domain">
    <text evidence="9">The last Arg residue of the ACP-binding site is essential for the weak association between ACP/AcpP and FabH.</text>
</comment>
<feature type="region of interest" description="ACP-binding" evidence="9">
    <location>
        <begin position="255"/>
        <end position="259"/>
    </location>
</feature>
<dbReference type="PANTHER" id="PTHR34069:SF2">
    <property type="entry name" value="BETA-KETOACYL-[ACYL-CARRIER-PROTEIN] SYNTHASE III"/>
    <property type="match status" value="1"/>
</dbReference>
<keyword evidence="3 9" id="KW-0444">Lipid biosynthesis</keyword>
<feature type="domain" description="Beta-ketoacyl-[acyl-carrier-protein] synthase III C-terminal" evidence="10">
    <location>
        <begin position="238"/>
        <end position="327"/>
    </location>
</feature>
<reference evidence="12 13" key="1">
    <citation type="submission" date="2020-03" db="EMBL/GenBank/DDBJ databases">
        <title>Two novel Motilibacter sp.</title>
        <authorList>
            <person name="Liu S."/>
        </authorList>
    </citation>
    <scope>NUCLEOTIDE SEQUENCE [LARGE SCALE GENOMIC DNA]</scope>
    <source>
        <strain evidence="12 13">E257</strain>
    </source>
</reference>
<evidence type="ECO:0000256" key="9">
    <source>
        <dbReference type="HAMAP-Rule" id="MF_01815"/>
    </source>
</evidence>
<proteinExistence type="inferred from homology"/>
<keyword evidence="2 9" id="KW-0963">Cytoplasm</keyword>
<feature type="active site" evidence="9">
    <location>
        <position position="285"/>
    </location>
</feature>
<evidence type="ECO:0000256" key="8">
    <source>
        <dbReference type="ARBA" id="ARBA00023315"/>
    </source>
</evidence>
<evidence type="ECO:0000256" key="1">
    <source>
        <dbReference type="ARBA" id="ARBA00008642"/>
    </source>
</evidence>
<comment type="function">
    <text evidence="9">Catalyzes the condensation reaction of fatty acid synthesis by the addition to an acyl acceptor of two carbons from malonyl-ACP. Catalyzes the first condensation reaction which initiates fatty acid synthesis and may therefore play a role in governing the total rate of fatty acid production. Possesses both acetoacetyl-ACP synthase and acetyl transacylase activities. Its substrate specificity determines the biosynthesis of branched-chain and/or straight-chain of fatty acids.</text>
</comment>
<comment type="similarity">
    <text evidence="1 9">Belongs to the thiolase-like superfamily. FabH family.</text>
</comment>
<evidence type="ECO:0000256" key="4">
    <source>
        <dbReference type="ARBA" id="ARBA00022679"/>
    </source>
</evidence>
<evidence type="ECO:0000259" key="10">
    <source>
        <dbReference type="Pfam" id="PF08541"/>
    </source>
</evidence>
<dbReference type="EMBL" id="JAANNP010000001">
    <property type="protein sequence ID" value="NHC12544.1"/>
    <property type="molecule type" value="Genomic_DNA"/>
</dbReference>
<dbReference type="CDD" id="cd00830">
    <property type="entry name" value="KAS_III"/>
    <property type="match status" value="1"/>
</dbReference>
<dbReference type="HAMAP" id="MF_01815">
    <property type="entry name" value="FabH"/>
    <property type="match status" value="1"/>
</dbReference>
<evidence type="ECO:0000256" key="3">
    <source>
        <dbReference type="ARBA" id="ARBA00022516"/>
    </source>
</evidence>
<name>A0ABX0GNY5_9ACTN</name>
<dbReference type="EC" id="2.3.1.180" evidence="9"/>
<accession>A0ABX0GNY5</accession>
<comment type="pathway">
    <text evidence="9">Lipid metabolism; fatty acid biosynthesis.</text>
</comment>
<dbReference type="Pfam" id="PF08545">
    <property type="entry name" value="ACP_syn_III"/>
    <property type="match status" value="1"/>
</dbReference>
<gene>
    <name evidence="9" type="primary">fabH</name>
    <name evidence="12" type="ORF">G9H71_01945</name>
</gene>
<dbReference type="SUPFAM" id="SSF53901">
    <property type="entry name" value="Thiolase-like"/>
    <property type="match status" value="1"/>
</dbReference>
<keyword evidence="6 9" id="KW-0443">Lipid metabolism</keyword>
<evidence type="ECO:0000256" key="2">
    <source>
        <dbReference type="ARBA" id="ARBA00022490"/>
    </source>
</evidence>
<sequence>MKLAPTPRGSRLVSLGAYRPRRVVDNTEICTFIESSDEWIQQRSGIAERRWAADDETLVGMAEAASRQALAGAGLTGEDIDLVLLATMTSFSTTPTAANLLQAALGTRGGAVELNSACAGFTYALALADQAIRAGNARNVLVVGAERITDIMNFSDRTTMFLFGDGAGAVVVSAADEPGIGPVAWGSWGEQSEALGVLPLLSDVARGLATERPLLFQKGQSVFRWAVTEMPKTAAKALELAGLKAEQLAAFVPHQANIRIIDAMTKYMKLPEHVVVADDLRHTGNTSAASVPLAMEQVLSSGRATPGDLALLVGFGGGLSHAAQVVTLPTLGPAGASRLPDPAPLAS</sequence>
<keyword evidence="9" id="KW-0511">Multifunctional enzyme</keyword>
<dbReference type="Gene3D" id="3.40.47.10">
    <property type="match status" value="2"/>
</dbReference>
<keyword evidence="7 9" id="KW-0275">Fatty acid biosynthesis</keyword>
<dbReference type="NCBIfam" id="TIGR00747">
    <property type="entry name" value="fabH"/>
    <property type="match status" value="1"/>
</dbReference>
<evidence type="ECO:0000256" key="6">
    <source>
        <dbReference type="ARBA" id="ARBA00023098"/>
    </source>
</evidence>
<feature type="active site" evidence="9">
    <location>
        <position position="254"/>
    </location>
</feature>
<dbReference type="InterPro" id="IPR004655">
    <property type="entry name" value="FabH"/>
</dbReference>
<dbReference type="Pfam" id="PF08541">
    <property type="entry name" value="ACP_syn_III_C"/>
    <property type="match status" value="1"/>
</dbReference>